<feature type="compositionally biased region" description="Polar residues" evidence="1">
    <location>
        <begin position="46"/>
        <end position="55"/>
    </location>
</feature>
<keyword evidence="3" id="KW-1185">Reference proteome</keyword>
<sequence length="55" mass="6572">MRFVSRLFDRFRKPVAAEVMVEDDVFAIRLRKMQGRQRHKPKATPFRSSRQHSAV</sequence>
<organism evidence="2 3">
    <name type="scientific">Gemmobacter fulvus</name>
    <dbReference type="NCBI Taxonomy" id="2840474"/>
    <lineage>
        <taxon>Bacteria</taxon>
        <taxon>Pseudomonadati</taxon>
        <taxon>Pseudomonadota</taxon>
        <taxon>Alphaproteobacteria</taxon>
        <taxon>Rhodobacterales</taxon>
        <taxon>Paracoccaceae</taxon>
        <taxon>Gemmobacter</taxon>
    </lineage>
</organism>
<evidence type="ECO:0000256" key="1">
    <source>
        <dbReference type="SAM" id="MobiDB-lite"/>
    </source>
</evidence>
<dbReference type="AlphaFoldDB" id="A0A975P9A8"/>
<feature type="compositionally biased region" description="Basic residues" evidence="1">
    <location>
        <begin position="33"/>
        <end position="42"/>
    </location>
</feature>
<name>A0A975P9A8_9RHOB</name>
<evidence type="ECO:0000313" key="2">
    <source>
        <dbReference type="EMBL" id="QWK91518.1"/>
    </source>
</evidence>
<dbReference type="RefSeq" id="WP_215503709.1">
    <property type="nucleotide sequence ID" value="NZ_CP076361.1"/>
</dbReference>
<feature type="region of interest" description="Disordered" evidence="1">
    <location>
        <begin position="33"/>
        <end position="55"/>
    </location>
</feature>
<dbReference type="EMBL" id="CP076361">
    <property type="protein sequence ID" value="QWK91518.1"/>
    <property type="molecule type" value="Genomic_DNA"/>
</dbReference>
<dbReference type="KEGG" id="gfu:KM031_06440"/>
<gene>
    <name evidence="2" type="ORF">KM031_06440</name>
</gene>
<protein>
    <submittedName>
        <fullName evidence="2">Uncharacterized protein</fullName>
    </submittedName>
</protein>
<reference evidence="2" key="1">
    <citation type="submission" date="2021-06" db="EMBL/GenBank/DDBJ databases">
        <title>Direct submission.</title>
        <authorList>
            <person name="Lee C.-S."/>
            <person name="Jin L."/>
        </authorList>
    </citation>
    <scope>NUCLEOTIDE SEQUENCE</scope>
    <source>
        <strain evidence="2">Con5</strain>
    </source>
</reference>
<evidence type="ECO:0000313" key="3">
    <source>
        <dbReference type="Proteomes" id="UP000679352"/>
    </source>
</evidence>
<proteinExistence type="predicted"/>
<accession>A0A975P9A8</accession>
<dbReference type="Proteomes" id="UP000679352">
    <property type="component" value="Chromosome"/>
</dbReference>